<feature type="transmembrane region" description="Helical" evidence="1">
    <location>
        <begin position="41"/>
        <end position="60"/>
    </location>
</feature>
<protein>
    <submittedName>
        <fullName evidence="3">Tripartite tricarboxylate transporter TctB family protein</fullName>
    </submittedName>
</protein>
<dbReference type="Proteomes" id="UP000305887">
    <property type="component" value="Unassembled WGS sequence"/>
</dbReference>
<accession>A0A5C4MYK3</accession>
<dbReference type="AlphaFoldDB" id="A0A5C4MYK3"/>
<dbReference type="OrthoDB" id="7347328at2"/>
<dbReference type="Pfam" id="PF07331">
    <property type="entry name" value="TctB"/>
    <property type="match status" value="1"/>
</dbReference>
<feature type="transmembrane region" description="Helical" evidence="1">
    <location>
        <begin position="97"/>
        <end position="115"/>
    </location>
</feature>
<keyword evidence="4" id="KW-1185">Reference proteome</keyword>
<keyword evidence="1" id="KW-0472">Membrane</keyword>
<evidence type="ECO:0000259" key="2">
    <source>
        <dbReference type="Pfam" id="PF07331"/>
    </source>
</evidence>
<feature type="transmembrane region" description="Helical" evidence="1">
    <location>
        <begin position="127"/>
        <end position="147"/>
    </location>
</feature>
<evidence type="ECO:0000313" key="4">
    <source>
        <dbReference type="Proteomes" id="UP000305887"/>
    </source>
</evidence>
<keyword evidence="1" id="KW-0812">Transmembrane</keyword>
<proteinExistence type="predicted"/>
<keyword evidence="1" id="KW-1133">Transmembrane helix</keyword>
<dbReference type="InterPro" id="IPR009936">
    <property type="entry name" value="DUF1468"/>
</dbReference>
<evidence type="ECO:0000256" key="1">
    <source>
        <dbReference type="SAM" id="Phobius"/>
    </source>
</evidence>
<comment type="caution">
    <text evidence="3">The sequence shown here is derived from an EMBL/GenBank/DDBJ whole genome shotgun (WGS) entry which is preliminary data.</text>
</comment>
<reference evidence="3 4" key="1">
    <citation type="submission" date="2019-06" db="EMBL/GenBank/DDBJ databases">
        <title>YIM 131921 draft genome.</title>
        <authorList>
            <person name="Jiang L."/>
        </authorList>
    </citation>
    <scope>NUCLEOTIDE SEQUENCE [LARGE SCALE GENOMIC DNA]</scope>
    <source>
        <strain evidence="3 4">YIM 131921</strain>
    </source>
</reference>
<feature type="domain" description="DUF1468" evidence="2">
    <location>
        <begin position="10"/>
        <end position="146"/>
    </location>
</feature>
<sequence>MSGFRLGEAILGLIAVVLAAYIAWGTWTAPAIAARSVVGPGVFPALIALGLLCVGARLLYDARSHSAPAVVIPQVDWPAVLTVAGSLLVFVLLLERLGWIISAALLFVAVARAFGERAWLRDAAIGLVLASLVFLTFDAALGLSLPVGEWIEPALVFLGLLA</sequence>
<name>A0A5C4MYK3_9RHOB</name>
<organism evidence="3 4">
    <name type="scientific">Rubellimicrobium rubrum</name>
    <dbReference type="NCBI Taxonomy" id="2585369"/>
    <lineage>
        <taxon>Bacteria</taxon>
        <taxon>Pseudomonadati</taxon>
        <taxon>Pseudomonadota</taxon>
        <taxon>Alphaproteobacteria</taxon>
        <taxon>Rhodobacterales</taxon>
        <taxon>Roseobacteraceae</taxon>
        <taxon>Rubellimicrobium</taxon>
    </lineage>
</organism>
<evidence type="ECO:0000313" key="3">
    <source>
        <dbReference type="EMBL" id="TNC50547.1"/>
    </source>
</evidence>
<dbReference type="RefSeq" id="WP_139076343.1">
    <property type="nucleotide sequence ID" value="NZ_VDFU01000007.1"/>
</dbReference>
<dbReference type="EMBL" id="VDFU01000007">
    <property type="protein sequence ID" value="TNC50547.1"/>
    <property type="molecule type" value="Genomic_DNA"/>
</dbReference>
<gene>
    <name evidence="3" type="ORF">FHG66_08650</name>
</gene>